<dbReference type="EMBL" id="JFFI01001145">
    <property type="protein sequence ID" value="KXH62809.1"/>
    <property type="molecule type" value="Genomic_DNA"/>
</dbReference>
<dbReference type="GO" id="GO:0003723">
    <property type="term" value="F:RNA binding"/>
    <property type="evidence" value="ECO:0007669"/>
    <property type="project" value="InterPro"/>
</dbReference>
<dbReference type="GO" id="GO:0006402">
    <property type="term" value="P:mRNA catabolic process"/>
    <property type="evidence" value="ECO:0007669"/>
    <property type="project" value="TreeGrafter"/>
</dbReference>
<dbReference type="Pfam" id="PF25522">
    <property type="entry name" value="OB_cyt-4"/>
    <property type="match status" value="1"/>
</dbReference>
<evidence type="ECO:0000259" key="2">
    <source>
        <dbReference type="SMART" id="SM00955"/>
    </source>
</evidence>
<keyword evidence="4" id="KW-1185">Reference proteome</keyword>
<dbReference type="InterPro" id="IPR056624">
    <property type="entry name" value="WH_CYT4"/>
</dbReference>
<evidence type="ECO:0000313" key="4">
    <source>
        <dbReference type="Proteomes" id="UP000070121"/>
    </source>
</evidence>
<dbReference type="Proteomes" id="UP000070121">
    <property type="component" value="Unassembled WGS sequence"/>
</dbReference>
<gene>
    <name evidence="3" type="ORF">CSAL01_11584</name>
</gene>
<feature type="region of interest" description="Disordered" evidence="1">
    <location>
        <begin position="1063"/>
        <end position="1091"/>
    </location>
</feature>
<dbReference type="PANTHER" id="PTHR23355">
    <property type="entry name" value="RIBONUCLEASE"/>
    <property type="match status" value="1"/>
</dbReference>
<feature type="region of interest" description="Disordered" evidence="1">
    <location>
        <begin position="23"/>
        <end position="93"/>
    </location>
</feature>
<evidence type="ECO:0000313" key="3">
    <source>
        <dbReference type="EMBL" id="KXH62809.1"/>
    </source>
</evidence>
<dbReference type="Pfam" id="PF00773">
    <property type="entry name" value="RNB"/>
    <property type="match status" value="1"/>
</dbReference>
<dbReference type="Pfam" id="PF23216">
    <property type="entry name" value="WHD_CYT4"/>
    <property type="match status" value="1"/>
</dbReference>
<accession>A0A135UQZ5</accession>
<feature type="domain" description="RNB" evidence="2">
    <location>
        <begin position="558"/>
        <end position="911"/>
    </location>
</feature>
<evidence type="ECO:0000256" key="1">
    <source>
        <dbReference type="SAM" id="MobiDB-lite"/>
    </source>
</evidence>
<feature type="region of interest" description="Disordered" evidence="1">
    <location>
        <begin position="155"/>
        <end position="178"/>
    </location>
</feature>
<dbReference type="SUPFAM" id="SSF50249">
    <property type="entry name" value="Nucleic acid-binding proteins"/>
    <property type="match status" value="1"/>
</dbReference>
<feature type="compositionally biased region" description="Basic and acidic residues" evidence="1">
    <location>
        <begin position="157"/>
        <end position="173"/>
    </location>
</feature>
<dbReference type="InterPro" id="IPR050180">
    <property type="entry name" value="RNR_Ribonuclease"/>
</dbReference>
<dbReference type="InterPro" id="IPR056625">
    <property type="entry name" value="SH3_CYT4"/>
</dbReference>
<dbReference type="Pfam" id="PF23214">
    <property type="entry name" value="SH3_CYT4"/>
    <property type="match status" value="1"/>
</dbReference>
<dbReference type="STRING" id="1209931.A0A135UQZ5"/>
<dbReference type="GO" id="GO:0000932">
    <property type="term" value="C:P-body"/>
    <property type="evidence" value="ECO:0007669"/>
    <property type="project" value="TreeGrafter"/>
</dbReference>
<comment type="caution">
    <text evidence="3">The sequence shown here is derived from an EMBL/GenBank/DDBJ whole genome shotgun (WGS) entry which is preliminary data.</text>
</comment>
<dbReference type="InterPro" id="IPR057912">
    <property type="entry name" value="OB_CYT4_C"/>
</dbReference>
<protein>
    <submittedName>
        <fullName evidence="3">Mitochondrial protein cyt-4</fullName>
    </submittedName>
</protein>
<organism evidence="3 4">
    <name type="scientific">Colletotrichum salicis</name>
    <dbReference type="NCBI Taxonomy" id="1209931"/>
    <lineage>
        <taxon>Eukaryota</taxon>
        <taxon>Fungi</taxon>
        <taxon>Dikarya</taxon>
        <taxon>Ascomycota</taxon>
        <taxon>Pezizomycotina</taxon>
        <taxon>Sordariomycetes</taxon>
        <taxon>Hypocreomycetidae</taxon>
        <taxon>Glomerellales</taxon>
        <taxon>Glomerellaceae</taxon>
        <taxon>Colletotrichum</taxon>
        <taxon>Colletotrichum acutatum species complex</taxon>
    </lineage>
</organism>
<dbReference type="InterPro" id="IPR012340">
    <property type="entry name" value="NA-bd_OB-fold"/>
</dbReference>
<dbReference type="SMART" id="SM00955">
    <property type="entry name" value="RNB"/>
    <property type="match status" value="1"/>
</dbReference>
<name>A0A135UQZ5_9PEZI</name>
<dbReference type="GO" id="GO:0000175">
    <property type="term" value="F:3'-5'-RNA exonuclease activity"/>
    <property type="evidence" value="ECO:0007669"/>
    <property type="project" value="TreeGrafter"/>
</dbReference>
<feature type="compositionally biased region" description="Gly residues" evidence="1">
    <location>
        <begin position="58"/>
        <end position="86"/>
    </location>
</feature>
<feature type="compositionally biased region" description="Polar residues" evidence="1">
    <location>
        <begin position="32"/>
        <end position="42"/>
    </location>
</feature>
<sequence>MLRNSGKPYVCWRCLSSRPSLSPVAGGLHSTLPLQQLGTGSTRSRRSYAGGRSHYSGNQGGNYRGNYGHQGGNTRGGNYGNGGGRGGPRKPTTIATKEELKYIRQKSDIRMRLRDWESANYSPSKRLLQDLPTQDTPLLNYLTRPDLLPASVGSMAGREKELHDKTKQNRDLSEGDELQDLRGSTFALKPGDLVETKYNSGRLPILAICVGRHNNSQYFYMSTGELVPERNIVTLFILKNFVDPYRLKPLADILPAEPETEERRNALFHNHTPEALKTAAQLQGDLIKFYQDSVSFYQSQLTLDLASKHLATDELQYLSLEEIADKLLPQHVKVGDRFLPHQLYAVHTALNRDGWGFRPLNMKWHRRNYIYEVRSTSDLKLLNKVENLVRELVEGAALRENPAQSLSLLRQNSLGSFILKAREVVHASRLRREWTPHGMIGPSNDKVDNLATWSKQDLDYIRFMELWACHRIVPKPSQLESLGSTILKLTDCYKDSDWVAYWTAFTFLQEIGWIPPWDIPARYEYKLSGTTVQRGATMGTPLVDVNASLRPDIAEGHRRDWGKMTIFCVDSEQTADVDDGFSVEAAEKPGEYWIHIHIADPGSRIDPKSALARQLEKAPSSLYMPGYNQKMLPRDLEQEFSLNPGRPSLTFSAKVNEIGDILDYKVEPGTVQNILHIPKGEVTGILPGLETQTVSRTFVVGKPPSPPKPVKHITTAADLSQEDRDDLLLLNRLCKALKHRRVEKGQLPPFETRFDSPKVSLDHIVVKGDSDNLTKSMAWQGDPFIEFSTSTYSKADRLVESLMHTAGEVAAKWCQARAIPVPYSTQPDAVANAEGLAAYRREHIDPLTAQGKPIPAEHIHRLLVYVGNSEISASPAPFYAVGVDAYAKSTSPIRRFNDLVVHWQIHAALAHERETGRSLVREDVSSDEADADAGAAFLPWTHRSLSNALPMLHALQRQIKQVDNKNAPTHWVAQALLRAWRFGEAPLPKTFKLVVDAVYSFGLRGRLSTFYNLGASVNLLGLDGYCRLADIQVDDVIDVEITDINVVTMQIWCQPVGRRRVDKKKKTTTTTTTKKDDAPAGDAVVATPMPA</sequence>
<dbReference type="OrthoDB" id="2285229at2759"/>
<dbReference type="InterPro" id="IPR001900">
    <property type="entry name" value="RNase_II/R"/>
</dbReference>
<dbReference type="AlphaFoldDB" id="A0A135UQZ5"/>
<reference evidence="3 4" key="1">
    <citation type="submission" date="2014-02" db="EMBL/GenBank/DDBJ databases">
        <title>The genome sequence of Colletotrichum salicis CBS 607.94.</title>
        <authorList>
            <person name="Baroncelli R."/>
            <person name="Thon M.R."/>
        </authorList>
    </citation>
    <scope>NUCLEOTIDE SEQUENCE [LARGE SCALE GENOMIC DNA]</scope>
    <source>
        <strain evidence="3 4">CBS 607.94</strain>
    </source>
</reference>
<proteinExistence type="predicted"/>
<dbReference type="PANTHER" id="PTHR23355:SF65">
    <property type="entry name" value="EXORIBONUCLEASE CYT-4, PUTATIVE (AFU_ORTHOLOGUE AFUA_7G01550)-RELATED"/>
    <property type="match status" value="1"/>
</dbReference>